<dbReference type="InterPro" id="IPR014729">
    <property type="entry name" value="Rossmann-like_a/b/a_fold"/>
</dbReference>
<evidence type="ECO:0000313" key="3">
    <source>
        <dbReference type="EMBL" id="MBB5817515.1"/>
    </source>
</evidence>
<dbReference type="CDD" id="cd00293">
    <property type="entry name" value="USP-like"/>
    <property type="match status" value="1"/>
</dbReference>
<name>A0A7W9IB66_9ACTN</name>
<feature type="region of interest" description="Disordered" evidence="1">
    <location>
        <begin position="150"/>
        <end position="176"/>
    </location>
</feature>
<feature type="domain" description="UspA" evidence="2">
    <location>
        <begin position="9"/>
        <end position="144"/>
    </location>
</feature>
<dbReference type="InterPro" id="IPR006016">
    <property type="entry name" value="UspA"/>
</dbReference>
<proteinExistence type="predicted"/>
<evidence type="ECO:0000259" key="2">
    <source>
        <dbReference type="Pfam" id="PF00582"/>
    </source>
</evidence>
<dbReference type="AlphaFoldDB" id="A0A7W9IB66"/>
<dbReference type="Pfam" id="PF00582">
    <property type="entry name" value="Usp"/>
    <property type="match status" value="1"/>
</dbReference>
<evidence type="ECO:0000256" key="1">
    <source>
        <dbReference type="SAM" id="MobiDB-lite"/>
    </source>
</evidence>
<keyword evidence="4" id="KW-1185">Reference proteome</keyword>
<reference evidence="3 4" key="1">
    <citation type="submission" date="2020-08" db="EMBL/GenBank/DDBJ databases">
        <title>Sequencing the genomes of 1000 actinobacteria strains.</title>
        <authorList>
            <person name="Klenk H.-P."/>
        </authorList>
    </citation>
    <scope>NUCLEOTIDE SEQUENCE [LARGE SCALE GENOMIC DNA]</scope>
    <source>
        <strain evidence="3 4">DSM 46887</strain>
    </source>
</reference>
<protein>
    <submittedName>
        <fullName evidence="3">Nucleotide-binding universal stress UspA family protein</fullName>
    </submittedName>
</protein>
<dbReference type="Proteomes" id="UP000540685">
    <property type="component" value="Unassembled WGS sequence"/>
</dbReference>
<accession>A0A7W9IB66</accession>
<comment type="caution">
    <text evidence="3">The sequence shown here is derived from an EMBL/GenBank/DDBJ whole genome shotgun (WGS) entry which is preliminary data.</text>
</comment>
<dbReference type="Gene3D" id="3.40.50.620">
    <property type="entry name" value="HUPs"/>
    <property type="match status" value="1"/>
</dbReference>
<dbReference type="EMBL" id="JACHMP010000001">
    <property type="protein sequence ID" value="MBB5817515.1"/>
    <property type="molecule type" value="Genomic_DNA"/>
</dbReference>
<evidence type="ECO:0000313" key="4">
    <source>
        <dbReference type="Proteomes" id="UP000540685"/>
    </source>
</evidence>
<dbReference type="SUPFAM" id="SSF52402">
    <property type="entry name" value="Adenine nucleotide alpha hydrolases-like"/>
    <property type="match status" value="1"/>
</dbReference>
<dbReference type="RefSeq" id="WP_184540658.1">
    <property type="nucleotide sequence ID" value="NZ_JACHMP010000001.1"/>
</dbReference>
<gene>
    <name evidence="3" type="ORF">F4562_000577</name>
</gene>
<sequence>MTYPEARLRIMVGVDDSAAARAALTWAGRHARVTGAELVVLHAWGDLLGRRAPYVSPAALAEETALRADAEAVAAAAVAAVGEEYPEVPVRSLVCRERASLALLRHAAEADLLVLGCRPVGAAAYTGATLRSCLALAPCPTVAVSPGHVGRPADMAPPNPQDPDGSPLGTAHPAYA</sequence>
<organism evidence="3 4">
    <name type="scientific">Streptosporangium becharense</name>
    <dbReference type="NCBI Taxonomy" id="1816182"/>
    <lineage>
        <taxon>Bacteria</taxon>
        <taxon>Bacillati</taxon>
        <taxon>Actinomycetota</taxon>
        <taxon>Actinomycetes</taxon>
        <taxon>Streptosporangiales</taxon>
        <taxon>Streptosporangiaceae</taxon>
        <taxon>Streptosporangium</taxon>
    </lineage>
</organism>